<dbReference type="AlphaFoldDB" id="A0A137NW35"/>
<evidence type="ECO:0000313" key="1">
    <source>
        <dbReference type="EMBL" id="KXN66824.1"/>
    </source>
</evidence>
<dbReference type="Proteomes" id="UP000070444">
    <property type="component" value="Unassembled WGS sequence"/>
</dbReference>
<accession>A0A137NW35</accession>
<dbReference type="EMBL" id="KQ964687">
    <property type="protein sequence ID" value="KXN66824.1"/>
    <property type="molecule type" value="Genomic_DNA"/>
</dbReference>
<name>A0A137NW35_CONC2</name>
<proteinExistence type="predicted"/>
<organism evidence="1 2">
    <name type="scientific">Conidiobolus coronatus (strain ATCC 28846 / CBS 209.66 / NRRL 28638)</name>
    <name type="common">Delacroixia coronata</name>
    <dbReference type="NCBI Taxonomy" id="796925"/>
    <lineage>
        <taxon>Eukaryota</taxon>
        <taxon>Fungi</taxon>
        <taxon>Fungi incertae sedis</taxon>
        <taxon>Zoopagomycota</taxon>
        <taxon>Entomophthoromycotina</taxon>
        <taxon>Entomophthoromycetes</taxon>
        <taxon>Entomophthorales</taxon>
        <taxon>Ancylistaceae</taxon>
        <taxon>Conidiobolus</taxon>
    </lineage>
</organism>
<sequence>MSKNCEINWLNVISNREFKTFLDLNLVKEISMISKLMREKLKPKLFKNLILNLDIVKFESNIITMANDKQFIYGKCDYNTLREENEGSVEDSLNDFIISLNDIKKFAKSFYFDYSIKAGYYLYPLIGNFNNLTELKIKLSHIPFKAFADIGKTLPNLNRLELECVDLIKSAIEVISEKDIVFPPNLSYLKIFSIYVIISTLLSDPYEYLFNTKVYPISYEYFTLSKISIPSLKRLDFIPKDKENRGLEEFLELKY</sequence>
<dbReference type="SUPFAM" id="SSF52047">
    <property type="entry name" value="RNI-like"/>
    <property type="match status" value="1"/>
</dbReference>
<gene>
    <name evidence="1" type="ORF">CONCODRAFT_73424</name>
</gene>
<reference evidence="1 2" key="1">
    <citation type="journal article" date="2015" name="Genome Biol. Evol.">
        <title>Phylogenomic analyses indicate that early fungi evolved digesting cell walls of algal ancestors of land plants.</title>
        <authorList>
            <person name="Chang Y."/>
            <person name="Wang S."/>
            <person name="Sekimoto S."/>
            <person name="Aerts A.L."/>
            <person name="Choi C."/>
            <person name="Clum A."/>
            <person name="LaButti K.M."/>
            <person name="Lindquist E.A."/>
            <person name="Yee Ngan C."/>
            <person name="Ohm R.A."/>
            <person name="Salamov A.A."/>
            <person name="Grigoriev I.V."/>
            <person name="Spatafora J.W."/>
            <person name="Berbee M.L."/>
        </authorList>
    </citation>
    <scope>NUCLEOTIDE SEQUENCE [LARGE SCALE GENOMIC DNA]</scope>
    <source>
        <strain evidence="1 2">NRRL 28638</strain>
    </source>
</reference>
<evidence type="ECO:0000313" key="2">
    <source>
        <dbReference type="Proteomes" id="UP000070444"/>
    </source>
</evidence>
<protein>
    <recommendedName>
        <fullName evidence="3">F-box domain-containing protein</fullName>
    </recommendedName>
</protein>
<keyword evidence="2" id="KW-1185">Reference proteome</keyword>
<evidence type="ECO:0008006" key="3">
    <source>
        <dbReference type="Google" id="ProtNLM"/>
    </source>
</evidence>